<gene>
    <name evidence="2" type="ORF">DFR86_01565</name>
</gene>
<dbReference type="RefSeq" id="WP_110379253.1">
    <property type="nucleotide sequence ID" value="NZ_CP029288.2"/>
</dbReference>
<evidence type="ECO:0000313" key="2">
    <source>
        <dbReference type="EMBL" id="AWR96363.1"/>
    </source>
</evidence>
<keyword evidence="1" id="KW-0812">Transmembrane</keyword>
<feature type="transmembrane region" description="Helical" evidence="1">
    <location>
        <begin position="113"/>
        <end position="132"/>
    </location>
</feature>
<dbReference type="AlphaFoldDB" id="A0A2U9IK15"/>
<keyword evidence="1" id="KW-1133">Transmembrane helix</keyword>
<dbReference type="Proteomes" id="UP000248410">
    <property type="component" value="Chromosome"/>
</dbReference>
<dbReference type="KEGG" id="asul:DFR86_01565"/>
<keyword evidence="1" id="KW-0472">Membrane</keyword>
<keyword evidence="3" id="KW-1185">Reference proteome</keyword>
<evidence type="ECO:0000313" key="3">
    <source>
        <dbReference type="Proteomes" id="UP000248410"/>
    </source>
</evidence>
<sequence>MKRIIIGIFILALAIGTLFYADRSTFHSIYLYPYDSQQIELSSPINIIYIKNIPHTLNFQIINGSINKEINESNEIIIITTLNSTHGNLILINNSSNLVNIKYNVETLYSSRVILFFGSIIVFIVGTILILTELKGKK</sequence>
<reference evidence="2 3" key="1">
    <citation type="submission" date="2018-05" db="EMBL/GenBank/DDBJ databases">
        <title>Complete Genome Sequences of Extremely Thermoacidophilic, Metal-Mobilizing Type-Strain Members of the Archaeal Family Sulfolobaceae: Acidianus brierleyi DSM-1651T, Acidianus sulfidivorans DSM-18786T, Metallosphaera hakonensis DSM-7519T, and Metallosphaera prunae DSM-10039T.</title>
        <authorList>
            <person name="Counts J.A."/>
            <person name="Kelly R.M."/>
        </authorList>
    </citation>
    <scope>NUCLEOTIDE SEQUENCE [LARGE SCALE GENOMIC DNA]</scope>
    <source>
        <strain evidence="2 3">JP7</strain>
    </source>
</reference>
<dbReference type="OrthoDB" id="387074at2157"/>
<accession>A0A2U9IK15</accession>
<dbReference type="EMBL" id="CP029288">
    <property type="protein sequence ID" value="AWR96363.1"/>
    <property type="molecule type" value="Genomic_DNA"/>
</dbReference>
<protein>
    <submittedName>
        <fullName evidence="2">Uncharacterized protein</fullName>
    </submittedName>
</protein>
<dbReference type="GeneID" id="36836616"/>
<name>A0A2U9IK15_9CREN</name>
<organism evidence="2 3">
    <name type="scientific">Acidianus sulfidivorans JP7</name>
    <dbReference type="NCBI Taxonomy" id="619593"/>
    <lineage>
        <taxon>Archaea</taxon>
        <taxon>Thermoproteota</taxon>
        <taxon>Thermoprotei</taxon>
        <taxon>Sulfolobales</taxon>
        <taxon>Sulfolobaceae</taxon>
        <taxon>Acidianus</taxon>
    </lineage>
</organism>
<proteinExistence type="predicted"/>
<evidence type="ECO:0000256" key="1">
    <source>
        <dbReference type="SAM" id="Phobius"/>
    </source>
</evidence>